<keyword evidence="8" id="KW-0479">Metal-binding</keyword>
<dbReference type="PANTHER" id="PTHR19300:SF5">
    <property type="entry name" value="BETA-1,4-GALACTOSYLTRANSFERASE 1"/>
    <property type="match status" value="1"/>
</dbReference>
<evidence type="ECO:0000313" key="23">
    <source>
        <dbReference type="Proteomes" id="UP001488838"/>
    </source>
</evidence>
<keyword evidence="15" id="KW-0464">Manganese</keyword>
<dbReference type="PANTHER" id="PTHR19300">
    <property type="entry name" value="BETA-1,4-GALACTOSYLTRANSFERASE"/>
    <property type="match status" value="1"/>
</dbReference>
<dbReference type="EC" id="2.4.1.90" evidence="16"/>
<dbReference type="Pfam" id="PF13733">
    <property type="entry name" value="Glyco_transf_7N"/>
    <property type="match status" value="1"/>
</dbReference>
<dbReference type="AlphaFoldDB" id="A0AAW0I838"/>
<evidence type="ECO:0000256" key="1">
    <source>
        <dbReference type="ARBA" id="ARBA00001936"/>
    </source>
</evidence>
<dbReference type="Proteomes" id="UP001488838">
    <property type="component" value="Unassembled WGS sequence"/>
</dbReference>
<keyword evidence="7" id="KW-0812">Transmembrane</keyword>
<evidence type="ECO:0000256" key="6">
    <source>
        <dbReference type="ARBA" id="ARBA00022679"/>
    </source>
</evidence>
<dbReference type="SUPFAM" id="SSF53448">
    <property type="entry name" value="Nucleotide-diphospho-sugar transferases"/>
    <property type="match status" value="1"/>
</dbReference>
<dbReference type="InterPro" id="IPR027791">
    <property type="entry name" value="Galactosyl_T_C"/>
</dbReference>
<dbReference type="GO" id="GO:0005975">
    <property type="term" value="P:carbohydrate metabolic process"/>
    <property type="evidence" value="ECO:0007669"/>
    <property type="project" value="InterPro"/>
</dbReference>
<comment type="catalytic activity">
    <reaction evidence="19">
        <text>N-acetyl-D-glucosamine + UDP-alpha-D-galactose = beta-D-galactosyl-(1-&gt;4)-N-acetyl-D-glucosamine + UDP + H(+)</text>
        <dbReference type="Rhea" id="RHEA:17745"/>
        <dbReference type="ChEBI" id="CHEBI:15378"/>
        <dbReference type="ChEBI" id="CHEBI:58223"/>
        <dbReference type="ChEBI" id="CHEBI:60152"/>
        <dbReference type="ChEBI" id="CHEBI:66914"/>
        <dbReference type="ChEBI" id="CHEBI:506227"/>
        <dbReference type="EC" id="2.4.1.90"/>
    </reaction>
    <physiologicalReaction direction="left-to-right" evidence="19">
        <dbReference type="Rhea" id="RHEA:17746"/>
    </physiologicalReaction>
</comment>
<dbReference type="InterPro" id="IPR003859">
    <property type="entry name" value="Galactosyl_T"/>
</dbReference>
<evidence type="ECO:0000256" key="8">
    <source>
        <dbReference type="ARBA" id="ARBA00022723"/>
    </source>
</evidence>
<keyword evidence="6" id="KW-0808">Transferase</keyword>
<dbReference type="EMBL" id="JBBHLL010000191">
    <property type="protein sequence ID" value="KAK7810623.1"/>
    <property type="molecule type" value="Genomic_DNA"/>
</dbReference>
<keyword evidence="12" id="KW-0472">Membrane</keyword>
<dbReference type="GO" id="GO:0032580">
    <property type="term" value="C:Golgi cisterna membrane"/>
    <property type="evidence" value="ECO:0007669"/>
    <property type="project" value="UniProtKB-SubCell"/>
</dbReference>
<evidence type="ECO:0000256" key="3">
    <source>
        <dbReference type="ARBA" id="ARBA00004922"/>
    </source>
</evidence>
<evidence type="ECO:0000256" key="7">
    <source>
        <dbReference type="ARBA" id="ARBA00022692"/>
    </source>
</evidence>
<keyword evidence="14" id="KW-0325">Glycoprotein</keyword>
<dbReference type="GO" id="GO:0003945">
    <property type="term" value="F:N-acetyllactosamine synthase activity"/>
    <property type="evidence" value="ECO:0007669"/>
    <property type="project" value="UniProtKB-EC"/>
</dbReference>
<dbReference type="InterPro" id="IPR027995">
    <property type="entry name" value="Galactosyl_T_N"/>
</dbReference>
<keyword evidence="13" id="KW-1015">Disulfide bond</keyword>
<organism evidence="22 23">
    <name type="scientific">Myodes glareolus</name>
    <name type="common">Bank vole</name>
    <name type="synonym">Clethrionomys glareolus</name>
    <dbReference type="NCBI Taxonomy" id="447135"/>
    <lineage>
        <taxon>Eukaryota</taxon>
        <taxon>Metazoa</taxon>
        <taxon>Chordata</taxon>
        <taxon>Craniata</taxon>
        <taxon>Vertebrata</taxon>
        <taxon>Euteleostomi</taxon>
        <taxon>Mammalia</taxon>
        <taxon>Eutheria</taxon>
        <taxon>Euarchontoglires</taxon>
        <taxon>Glires</taxon>
        <taxon>Rodentia</taxon>
        <taxon>Myomorpha</taxon>
        <taxon>Muroidea</taxon>
        <taxon>Cricetidae</taxon>
        <taxon>Arvicolinae</taxon>
        <taxon>Myodes</taxon>
    </lineage>
</organism>
<keyword evidence="10" id="KW-1133">Transmembrane helix</keyword>
<dbReference type="FunFam" id="3.90.550.10:FF:000028">
    <property type="entry name" value="beta-1,4-galactosyltransferase 1"/>
    <property type="match status" value="1"/>
</dbReference>
<evidence type="ECO:0000259" key="20">
    <source>
        <dbReference type="Pfam" id="PF02709"/>
    </source>
</evidence>
<evidence type="ECO:0000256" key="9">
    <source>
        <dbReference type="ARBA" id="ARBA00022968"/>
    </source>
</evidence>
<sequence>MGKIASVGPMVIDFNIPVDLELLAKKNPEIKMGGRYSPKDCISPHKVAIIIPFRNRQEHLKYWLYYLHPILQRQQLDYGIYVINQAGETMFNRAKLLNIGFQEALKDYEYNCFVFSDVDLVPMDDHNAYRCFAQPRHISVAMDKFGFSLPYVQYFGGVSALSKQQFLAINGFPNNYWGWGGEDDDIFNRFDRIAHTKETMRFDGLNSLTYQVLEVQRYPLYTKITVDIGSPR</sequence>
<proteinExistence type="inferred from homology"/>
<comment type="pathway">
    <text evidence="3">Protein modification; protein glycosylation.</text>
</comment>
<evidence type="ECO:0000256" key="16">
    <source>
        <dbReference type="ARBA" id="ARBA00038891"/>
    </source>
</evidence>
<evidence type="ECO:0000259" key="21">
    <source>
        <dbReference type="Pfam" id="PF13733"/>
    </source>
</evidence>
<dbReference type="Gene3D" id="3.90.550.10">
    <property type="entry name" value="Spore Coat Polysaccharide Biosynthesis Protein SpsA, Chain A"/>
    <property type="match status" value="1"/>
</dbReference>
<keyword evidence="9" id="KW-0735">Signal-anchor</keyword>
<evidence type="ECO:0000256" key="13">
    <source>
        <dbReference type="ARBA" id="ARBA00023157"/>
    </source>
</evidence>
<dbReference type="GO" id="GO:0008092">
    <property type="term" value="F:cytoskeletal protein binding"/>
    <property type="evidence" value="ECO:0007669"/>
    <property type="project" value="TreeGrafter"/>
</dbReference>
<accession>A0AAW0I838</accession>
<dbReference type="GO" id="GO:0046872">
    <property type="term" value="F:metal ion binding"/>
    <property type="evidence" value="ECO:0007669"/>
    <property type="project" value="UniProtKB-KW"/>
</dbReference>
<comment type="caution">
    <text evidence="22">The sequence shown here is derived from an EMBL/GenBank/DDBJ whole genome shotgun (WGS) entry which is preliminary data.</text>
</comment>
<dbReference type="Pfam" id="PF02709">
    <property type="entry name" value="Glyco_transf_7C"/>
    <property type="match status" value="1"/>
</dbReference>
<comment type="subcellular location">
    <subcellularLocation>
        <location evidence="2">Golgi apparatus</location>
        <location evidence="2">Golgi stack membrane</location>
        <topology evidence="2">Single-pass type II membrane protein</topology>
    </subcellularLocation>
</comment>
<evidence type="ECO:0000256" key="10">
    <source>
        <dbReference type="ARBA" id="ARBA00022989"/>
    </source>
</evidence>
<dbReference type="PRINTS" id="PR02050">
    <property type="entry name" value="B14GALTRFASE"/>
</dbReference>
<comment type="cofactor">
    <cofactor evidence="1">
        <name>Mn(2+)</name>
        <dbReference type="ChEBI" id="CHEBI:29035"/>
    </cofactor>
</comment>
<dbReference type="InterPro" id="IPR029044">
    <property type="entry name" value="Nucleotide-diphossugar_trans"/>
</dbReference>
<evidence type="ECO:0000256" key="15">
    <source>
        <dbReference type="ARBA" id="ARBA00023211"/>
    </source>
</evidence>
<dbReference type="CDD" id="cd00899">
    <property type="entry name" value="b4GalT"/>
    <property type="match status" value="1"/>
</dbReference>
<evidence type="ECO:0000256" key="14">
    <source>
        <dbReference type="ARBA" id="ARBA00023180"/>
    </source>
</evidence>
<evidence type="ECO:0000256" key="5">
    <source>
        <dbReference type="ARBA" id="ARBA00022676"/>
    </source>
</evidence>
<evidence type="ECO:0000256" key="4">
    <source>
        <dbReference type="ARBA" id="ARBA00005735"/>
    </source>
</evidence>
<protein>
    <recommendedName>
        <fullName evidence="18">N-acetyllactosamine synthase</fullName>
        <ecNumber evidence="16">2.4.1.90</ecNumber>
    </recommendedName>
    <alternativeName>
        <fullName evidence="18">N-acetyllactosamine synthase</fullName>
    </alternativeName>
    <alternativeName>
        <fullName evidence="17">Nal synthase</fullName>
    </alternativeName>
</protein>
<evidence type="ECO:0000256" key="17">
    <source>
        <dbReference type="ARBA" id="ARBA00041655"/>
    </source>
</evidence>
<keyword evidence="11" id="KW-0333">Golgi apparatus</keyword>
<comment type="similarity">
    <text evidence="4">Belongs to the glycosyltransferase 7 family.</text>
</comment>
<dbReference type="GO" id="GO:0003831">
    <property type="term" value="F:beta-N-acetylglucosaminylglycopeptide beta-1,4-galactosyltransferase activity"/>
    <property type="evidence" value="ECO:0007669"/>
    <property type="project" value="TreeGrafter"/>
</dbReference>
<evidence type="ECO:0000256" key="2">
    <source>
        <dbReference type="ARBA" id="ARBA00004447"/>
    </source>
</evidence>
<dbReference type="GO" id="GO:0006487">
    <property type="term" value="P:protein N-linked glycosylation"/>
    <property type="evidence" value="ECO:0007669"/>
    <property type="project" value="TreeGrafter"/>
</dbReference>
<evidence type="ECO:0000256" key="19">
    <source>
        <dbReference type="ARBA" id="ARBA00049413"/>
    </source>
</evidence>
<evidence type="ECO:0000256" key="12">
    <source>
        <dbReference type="ARBA" id="ARBA00023136"/>
    </source>
</evidence>
<feature type="domain" description="Galactosyltransferase N-terminal" evidence="21">
    <location>
        <begin position="6"/>
        <end position="131"/>
    </location>
</feature>
<evidence type="ECO:0000313" key="22">
    <source>
        <dbReference type="EMBL" id="KAK7810623.1"/>
    </source>
</evidence>
<evidence type="ECO:0000256" key="18">
    <source>
        <dbReference type="ARBA" id="ARBA00042172"/>
    </source>
</evidence>
<evidence type="ECO:0000256" key="11">
    <source>
        <dbReference type="ARBA" id="ARBA00023034"/>
    </source>
</evidence>
<keyword evidence="23" id="KW-1185">Reference proteome</keyword>
<keyword evidence="5" id="KW-0328">Glycosyltransferase</keyword>
<feature type="domain" description="Galactosyltransferase C-terminal" evidence="20">
    <location>
        <begin position="136"/>
        <end position="193"/>
    </location>
</feature>
<reference evidence="22 23" key="1">
    <citation type="journal article" date="2023" name="bioRxiv">
        <title>Conserved and derived expression patterns and positive selection on dental genes reveal complex evolutionary context of ever-growing rodent molars.</title>
        <authorList>
            <person name="Calamari Z.T."/>
            <person name="Song A."/>
            <person name="Cohen E."/>
            <person name="Akter M."/>
            <person name="Roy R.D."/>
            <person name="Hallikas O."/>
            <person name="Christensen M.M."/>
            <person name="Li P."/>
            <person name="Marangoni P."/>
            <person name="Jernvall J."/>
            <person name="Klein O.D."/>
        </authorList>
    </citation>
    <scope>NUCLEOTIDE SEQUENCE [LARGE SCALE GENOMIC DNA]</scope>
    <source>
        <strain evidence="22">V071</strain>
    </source>
</reference>
<gene>
    <name evidence="22" type="ORF">U0070_022959</name>
</gene>
<name>A0AAW0I838_MYOGA</name>